<evidence type="ECO:0000313" key="3">
    <source>
        <dbReference type="Proteomes" id="UP000010094"/>
    </source>
</evidence>
<evidence type="ECO:0000313" key="2">
    <source>
        <dbReference type="EMBL" id="AFN83123.1"/>
    </source>
</evidence>
<dbReference type="AlphaFoldDB" id="I6ZIU4"/>
<reference evidence="2 3" key="1">
    <citation type="journal article" date="2012" name="Proc. Natl. Acad. Sci. U.S.A.">
        <title>Gain and loss of multiple functionally related, horizontally transferred genes in the reduced genomes of two microsporidian parasites.</title>
        <authorList>
            <person name="Pombert J.-F."/>
            <person name="Selman M."/>
            <person name="Burki F."/>
            <person name="Bardell F.T."/>
            <person name="Farinelli L."/>
            <person name="Solter L.F."/>
            <person name="Whitman D.W."/>
            <person name="Weiss L.M."/>
            <person name="Corradi N."/>
            <person name="Keeling P.J."/>
        </authorList>
    </citation>
    <scope>NUCLEOTIDE SEQUENCE [LARGE SCALE GENOMIC DNA]</scope>
    <source>
        <strain evidence="2 3">SJ-2008</strain>
    </source>
</reference>
<sequence length="731" mass="84221">MKINESDLFKRYRIANQMASSFPLMVRESNGTVLVTSTTHTSYMTYDVKKMNLLFCGPIFGRIHCTYQRGDVVYVGSYRDVYVTTRGRIVRCFTLPLNSNQSNKRIRVSEESMEAIVRQILGFGEMILILTQNELFVTEDLNEMYKVEHDGIERLFHPHTYVNKVVKIFKEGRMVLFNVSSRKEIYVYKPFEAPITSIEQSPVVDVVGIGLENGSIHIFNLRTDKILFSFKLQDAVGELSFGGNHLMAITKEGMFIFDLSSKKKVITVENSATEVDGNEENPVGGILSGRFLDNRSLVVSTKDSLTVYEVENYSLETVKRRRTYNDEIIGMEFIDERNVLVFGPRCVFNMNVYRDEQNFMFKFKGNIEMIDVNKNIVCFGRRSLYALNFSEKNSRLILNKDVNCLAVYKDFCCFGKDKIILINLKSKLVHKEFAIDEEVVDLAMDFTRIVAATRSGIRVYTLKGEEIGRYEQKEIVSVRLMENFIIICTLTQVLFYDDGVSRAFKMGDEIVDYCLSSDSKWIAILCNRNVFLYDILTTTLLDMLALDNEAKFIRFSPNLDFLLVVSRGNDLILFSNKSNFQSSARPKEAALNFSEFKERSNAKEAVWKHKRGSLYSELLLLKGLENNLEGKDSSSTDSSKMLEKLLDEDWIRGMDKNDILKVVDLITPHALTSMDIFQRILFNVLRYKSHLLESRDIHILNEKFIREWNDFEEDAMKVMGYLSVEADGLLQ</sequence>
<dbReference type="Proteomes" id="UP000010094">
    <property type="component" value="Chromosome VI"/>
</dbReference>
<dbReference type="Gene3D" id="2.130.10.10">
    <property type="entry name" value="YVTN repeat-like/Quinoprotein amine dehydrogenase"/>
    <property type="match status" value="2"/>
</dbReference>
<accession>I6ZIU4</accession>
<feature type="domain" description="WDR36/Utp21 N-terminal" evidence="1">
    <location>
        <begin position="35"/>
        <end position="301"/>
    </location>
</feature>
<gene>
    <name evidence="2" type="ordered locus">EROM_060280</name>
</gene>
<dbReference type="InterPro" id="IPR036322">
    <property type="entry name" value="WD40_repeat_dom_sf"/>
</dbReference>
<dbReference type="EMBL" id="CP003523">
    <property type="protein sequence ID" value="AFN83123.1"/>
    <property type="molecule type" value="Genomic_DNA"/>
</dbReference>
<dbReference type="InterPro" id="IPR015943">
    <property type="entry name" value="WD40/YVTN_repeat-like_dom_sf"/>
</dbReference>
<dbReference type="SUPFAM" id="SSF50978">
    <property type="entry name" value="WD40 repeat-like"/>
    <property type="match status" value="2"/>
</dbReference>
<dbReference type="RefSeq" id="XP_009264620.1">
    <property type="nucleotide sequence ID" value="XM_009266345.1"/>
</dbReference>
<dbReference type="GO" id="GO:0006364">
    <property type="term" value="P:rRNA processing"/>
    <property type="evidence" value="ECO:0007669"/>
    <property type="project" value="TreeGrafter"/>
</dbReference>
<dbReference type="PANTHER" id="PTHR22840:SF12">
    <property type="entry name" value="WD REPEAT-CONTAINING PROTEIN 36"/>
    <property type="match status" value="1"/>
</dbReference>
<name>I6ZIU4_ENCRO</name>
<dbReference type="OrthoDB" id="2190571at2759"/>
<dbReference type="VEuPathDB" id="MicrosporidiaDB:EROM_060280"/>
<evidence type="ECO:0000259" key="1">
    <source>
        <dbReference type="Pfam" id="PF25171"/>
    </source>
</evidence>
<dbReference type="HOGENOM" id="CLU_378988_0_0_1"/>
<dbReference type="InterPro" id="IPR059157">
    <property type="entry name" value="WDR36-Utp21_N"/>
</dbReference>
<dbReference type="KEGG" id="ero:EROM_060280"/>
<dbReference type="Pfam" id="PF25171">
    <property type="entry name" value="Beta-prop_WDR36-Utp21_1st"/>
    <property type="match status" value="1"/>
</dbReference>
<dbReference type="GeneID" id="20521425"/>
<keyword evidence="3" id="KW-1185">Reference proteome</keyword>
<proteinExistence type="predicted"/>
<protein>
    <recommendedName>
        <fullName evidence="1">WDR36/Utp21 N-terminal domain-containing protein</fullName>
    </recommendedName>
</protein>
<dbReference type="GO" id="GO:0032040">
    <property type="term" value="C:small-subunit processome"/>
    <property type="evidence" value="ECO:0007669"/>
    <property type="project" value="TreeGrafter"/>
</dbReference>
<dbReference type="GO" id="GO:0034388">
    <property type="term" value="C:Pwp2p-containing subcomplex of 90S preribosome"/>
    <property type="evidence" value="ECO:0007669"/>
    <property type="project" value="TreeGrafter"/>
</dbReference>
<dbReference type="PANTHER" id="PTHR22840">
    <property type="entry name" value="WD REPEAT-CONTAINING PROTEIN 36"/>
    <property type="match status" value="1"/>
</dbReference>
<organism evidence="2 3">
    <name type="scientific">Encephalitozoon romaleae (strain SJ-2008)</name>
    <name type="common">Microsporidian parasite</name>
    <dbReference type="NCBI Taxonomy" id="1178016"/>
    <lineage>
        <taxon>Eukaryota</taxon>
        <taxon>Fungi</taxon>
        <taxon>Fungi incertae sedis</taxon>
        <taxon>Microsporidia</taxon>
        <taxon>Unikaryonidae</taxon>
        <taxon>Encephalitozoon</taxon>
    </lineage>
</organism>